<dbReference type="RefSeq" id="XP_004341995.1">
    <property type="nucleotide sequence ID" value="XM_004341946.1"/>
</dbReference>
<accession>L8H3V7</accession>
<evidence type="ECO:0000313" key="3">
    <source>
        <dbReference type="EMBL" id="ELR19890.1"/>
    </source>
</evidence>
<dbReference type="KEGG" id="acan:ACA1_050480"/>
<sequence>MAQGRQEAAKLLAEQQTRLSAVEGLSGVKLALDFDHFINHHNFKESSRQDDLLRSLVSDVVEKGLWASDEGLVAWLNKSERARQLFAAGTERCVVRLSADNQVDSGVGNSYYMIRFEAPKTMVVTARMDCVTYTDGWGPKVDEQLGLHVLDEVYVNEGADKLKRAEERFRSDFAADADLPLEVDWASFVASPQFRERGDSSRQSVVHSVVESLIERGLWDSSEGLLTWLAKSPRARAIVLSRVARIVVALSPDSSGIEPRNGNSYYQLRLVDGVTLAVTARMDCVTYTDGWGQKLDEELGLHVLDEVYMKEATELVARQEERLQADLGGVGVLLEVDWASFVASPQFLERGDSSRQSVIRAVSESVIERGLWDSNEGLVSVWINGSRRVRRLVLERVNKIVVRLQPDGSLPAVGTGNSYYQVELDTRDGQQSLVVTVRLDCVTYTDGWGQKVDERLGLHYLDETYLRKATQELATKAAALQSDLSGAGVKLHVDWDSFVRAPQFLERGDSSRQSVIDSVIESVIQRGVWDGSDGLVAFAREHPEASLASLAAVVVKLSPDSQVDYETGNSYYGLSVSAGPTITVTVRLDCVTYTDGWLEKLNHHLADLKSATKAAVDLDQVHEYLQEQPEPTLPGPAIPCDIHAYMLAPGQIATPQLSEEAKQAREQALAAAKARKEAEEAKKREAEELQRQRIEEQRRKREEAQAAMRARQAERQKTAGRPLPTPGGARPTSASASKAAGAPDESIAGVKDLLKDLKSYESQFNSAVGGGCAVEFAVDWSFTTDRAFTGLTDDQRRSCVSYQLQSNVSSLASQLNSVARDTTAREEIQSGLFTRVVVGFDMANAINSCVVDSEYARFYEVALRDGELQLRINFNKREAGLSSLDDKLACALNLQVAQSQAETRRELDALEKRIAAELGAAIALDVDWAAFTESDAFLGGALRHEIVPHDDLRRYRSVIYNLHYQYVQGVIASSDSLLYLCRDDEIYRAAVVERIASIVFAYDPADGVKSPVGGDYARHWELKLDAPAKRLHVTINLSNNNQSPYGAKEKWDELMQLRTAQGIRNAEREIADMVERERARIGKRVEVEVVWDSFTSHQAYSALTLDAKSSLLRNVHSQHVEALLTSSSGLGYLCANDEIYKRTIQARIDKVVLAYDPTNAVRDPIGGEYGAFYRVELMADDRRELRVTINLDKAGQSLYALSDKLDEVLDVRVEQKQRDANKEIDQLRAELAAAFGSPAVALAVEWESFTSHTAFLAKPLEERGRVVSQINSQLLGTIVNSSDGLARTAANEPTAKAILAREIKSVVVAIDPTNAVVDRVAGDSEYCRHYRLVHSGAPACELRVVCNLNAVDKGLYSFCDKVDTLFDLSVAKAQRQGQAELDKFAAALRAQGISVAVDGGVRIDYARFVGAPQFVAQPAAEKGRLVTRLIDSGVSAVVEGSDGLLRLCAAEPAVGEWAKAHVRSVVLAYDPASTINDPASGGGRGESYSAFYSVALSDDGELAITINLSSANSASSLYELPHKLRAQLHFADARKRRFPAALERHRKAMEAAVGHQVALAFDWRSLDNPGFLYWRPAGSANEALETAFDRPTGFFAQLAQLVADVCSTPMGKQAFAAAVSRVAVTASSAASTSTTLTITADQKLLEVVAPAGLERRQSDVAQWRESVEHQLGQTVAVAKHYALLNVARVEQEMSATVGKRVPVTIDWRHIEAPAFIERHGPALATRRIRTLSQALTESLLVRGLAAVCAHPVGKRTVNEAIVRVVISLDPTADYSPTVYGHFPSLLTIASDKTLTLRTDEEAAAAKERFKERIEFALDLVVRIAESNAQARHDAAQAAVRAAVGRPTLKIEPDLGFTALQAFRVLPPAQQADIVTALCAALPEAALASPGGLLGVVAHPVGKNAMNAPGVDVIHLSADPDNRQPSPNGALALGSGGKRLELTLNMRDVLAAVERPDWKPRMADALGVLLDVAKAEAATALAPTAAKLGAALGRPTPVALDWSAFVGAREWTELEAGAKLGISADVAGPLAARALLGYQGLAGLAEFDDVKATVNQHIASVRIVVETRAGAQTTVNAANGALTLSLPLDQLKSSDFELPPVRFLVEAALGLKPAIQAAVVRETEAALASGTEAGLSRALGKPIKVTIDWAALFGSALYRGTQDYVGFIRKRVAPLPATAFEGKDRDSLAGLWSANDAARRAMAQRFGELKLVVDTTNACHPPQFRFVPQYYRADAEGATLAVHMRIDEQGGRGCGAVVEWVLTPDVAAAKEKAEIARIANERRADELARRDRMVRDAAADNERAQKDYQRDIKKYESEMKKYEKDVKEKHLHCKGTGWLSCGGSYHQKNSILRSCQYCNGKGGHKCGLCKGTGLKYPNLKPPSVPKQPKLKPIPTFASIDSIDFTRNIS</sequence>
<reference evidence="3 4" key="1">
    <citation type="journal article" date="2013" name="Genome Biol.">
        <title>Genome of Acanthamoeba castellanii highlights extensive lateral gene transfer and early evolution of tyrosine kinase signaling.</title>
        <authorList>
            <person name="Clarke M."/>
            <person name="Lohan A.J."/>
            <person name="Liu B."/>
            <person name="Lagkouvardos I."/>
            <person name="Roy S."/>
            <person name="Zafar N."/>
            <person name="Bertelli C."/>
            <person name="Schilde C."/>
            <person name="Kianianmomeni A."/>
            <person name="Burglin T.R."/>
            <person name="Frech C."/>
            <person name="Turcotte B."/>
            <person name="Kopec K.O."/>
            <person name="Synnott J.M."/>
            <person name="Choo C."/>
            <person name="Paponov I."/>
            <person name="Finkler A."/>
            <person name="Soon Heng Tan C."/>
            <person name="Hutchins A.P."/>
            <person name="Weinmeier T."/>
            <person name="Rattei T."/>
            <person name="Chu J.S."/>
            <person name="Gimenez G."/>
            <person name="Irimia M."/>
            <person name="Rigden D.J."/>
            <person name="Fitzpatrick D.A."/>
            <person name="Lorenzo-Morales J."/>
            <person name="Bateman A."/>
            <person name="Chiu C.H."/>
            <person name="Tang P."/>
            <person name="Hegemann P."/>
            <person name="Fromm H."/>
            <person name="Raoult D."/>
            <person name="Greub G."/>
            <person name="Miranda-Saavedra D."/>
            <person name="Chen N."/>
            <person name="Nash P."/>
            <person name="Ginger M.L."/>
            <person name="Horn M."/>
            <person name="Schaap P."/>
            <person name="Caler L."/>
            <person name="Loftus B."/>
        </authorList>
    </citation>
    <scope>NUCLEOTIDE SEQUENCE [LARGE SCALE GENOMIC DNA]</scope>
    <source>
        <strain evidence="3 4">Neff</strain>
    </source>
</reference>
<evidence type="ECO:0000256" key="2">
    <source>
        <dbReference type="SAM" id="MobiDB-lite"/>
    </source>
</evidence>
<evidence type="ECO:0000256" key="1">
    <source>
        <dbReference type="SAM" id="Coils"/>
    </source>
</evidence>
<feature type="region of interest" description="Disordered" evidence="2">
    <location>
        <begin position="657"/>
        <end position="676"/>
    </location>
</feature>
<keyword evidence="1" id="KW-0175">Coiled coil</keyword>
<dbReference type="Proteomes" id="UP000011083">
    <property type="component" value="Unassembled WGS sequence"/>
</dbReference>
<dbReference type="GeneID" id="14920725"/>
<evidence type="ECO:0000313" key="4">
    <source>
        <dbReference type="Proteomes" id="UP000011083"/>
    </source>
</evidence>
<proteinExistence type="predicted"/>
<feature type="region of interest" description="Disordered" evidence="2">
    <location>
        <begin position="681"/>
        <end position="743"/>
    </location>
</feature>
<protein>
    <submittedName>
        <fullName evidence="3">Uncharacterized protein</fullName>
    </submittedName>
</protein>
<feature type="compositionally biased region" description="Basic and acidic residues" evidence="2">
    <location>
        <begin position="681"/>
        <end position="704"/>
    </location>
</feature>
<feature type="coiled-coil region" evidence="1">
    <location>
        <begin position="2297"/>
        <end position="2331"/>
    </location>
</feature>
<dbReference type="EMBL" id="KB007928">
    <property type="protein sequence ID" value="ELR19890.1"/>
    <property type="molecule type" value="Genomic_DNA"/>
</dbReference>
<keyword evidence="4" id="KW-1185">Reference proteome</keyword>
<name>L8H3V7_ACACF</name>
<gene>
    <name evidence="3" type="ORF">ACA1_050480</name>
</gene>
<organism evidence="3 4">
    <name type="scientific">Acanthamoeba castellanii (strain ATCC 30010 / Neff)</name>
    <dbReference type="NCBI Taxonomy" id="1257118"/>
    <lineage>
        <taxon>Eukaryota</taxon>
        <taxon>Amoebozoa</taxon>
        <taxon>Discosea</taxon>
        <taxon>Longamoebia</taxon>
        <taxon>Centramoebida</taxon>
        <taxon>Acanthamoebidae</taxon>
        <taxon>Acanthamoeba</taxon>
    </lineage>
</organism>
<dbReference type="VEuPathDB" id="AmoebaDB:ACA1_050480"/>